<dbReference type="EMBL" id="CVRI01000038">
    <property type="protein sequence ID" value="CRK94038.1"/>
    <property type="molecule type" value="Genomic_DNA"/>
</dbReference>
<sequence length="84" mass="9961">MCESLDLVQFLWVMSSLMNSSANLNESRPCIAHLHICKHELRSNTLIVFFYDDDEVAFYIRILWFKTFSNVAEFTQRNFYSLIS</sequence>
<dbReference type="AlphaFoldDB" id="A0A1J1I549"/>
<name>A0A1J1I549_9DIPT</name>
<gene>
    <name evidence="1" type="ORF">CLUMA_CG007562</name>
</gene>
<protein>
    <submittedName>
        <fullName evidence="1">CLUMA_CG007562, isoform A</fullName>
    </submittedName>
</protein>
<evidence type="ECO:0000313" key="1">
    <source>
        <dbReference type="EMBL" id="CRK94038.1"/>
    </source>
</evidence>
<reference evidence="1 2" key="1">
    <citation type="submission" date="2015-04" db="EMBL/GenBank/DDBJ databases">
        <authorList>
            <person name="Syromyatnikov M.Y."/>
            <person name="Popov V.N."/>
        </authorList>
    </citation>
    <scope>NUCLEOTIDE SEQUENCE [LARGE SCALE GENOMIC DNA]</scope>
</reference>
<keyword evidence="2" id="KW-1185">Reference proteome</keyword>
<organism evidence="1 2">
    <name type="scientific">Clunio marinus</name>
    <dbReference type="NCBI Taxonomy" id="568069"/>
    <lineage>
        <taxon>Eukaryota</taxon>
        <taxon>Metazoa</taxon>
        <taxon>Ecdysozoa</taxon>
        <taxon>Arthropoda</taxon>
        <taxon>Hexapoda</taxon>
        <taxon>Insecta</taxon>
        <taxon>Pterygota</taxon>
        <taxon>Neoptera</taxon>
        <taxon>Endopterygota</taxon>
        <taxon>Diptera</taxon>
        <taxon>Nematocera</taxon>
        <taxon>Chironomoidea</taxon>
        <taxon>Chironomidae</taxon>
        <taxon>Clunio</taxon>
    </lineage>
</organism>
<evidence type="ECO:0000313" key="2">
    <source>
        <dbReference type="Proteomes" id="UP000183832"/>
    </source>
</evidence>
<dbReference type="Proteomes" id="UP000183832">
    <property type="component" value="Unassembled WGS sequence"/>
</dbReference>
<accession>A0A1J1I549</accession>
<proteinExistence type="predicted"/>